<feature type="signal peptide" evidence="2">
    <location>
        <begin position="1"/>
        <end position="21"/>
    </location>
</feature>
<accession>A0A4S4NJ83</accession>
<keyword evidence="4" id="KW-1185">Reference proteome</keyword>
<reference evidence="3 4" key="1">
    <citation type="submission" date="2019-04" db="EMBL/GenBank/DDBJ databases">
        <title>Shimia ponticola sp. nov., isolated from seawater.</title>
        <authorList>
            <person name="Kim Y.-O."/>
            <person name="Yoon J.-H."/>
        </authorList>
    </citation>
    <scope>NUCLEOTIDE SEQUENCE [LARGE SCALE GENOMIC DNA]</scope>
    <source>
        <strain evidence="3 4">MYP11</strain>
    </source>
</reference>
<organism evidence="3 4">
    <name type="scientific">Aliishimia ponticola</name>
    <dbReference type="NCBI Taxonomy" id="2499833"/>
    <lineage>
        <taxon>Bacteria</taxon>
        <taxon>Pseudomonadati</taxon>
        <taxon>Pseudomonadota</taxon>
        <taxon>Alphaproteobacteria</taxon>
        <taxon>Rhodobacterales</taxon>
        <taxon>Paracoccaceae</taxon>
        <taxon>Aliishimia</taxon>
    </lineage>
</organism>
<dbReference type="AlphaFoldDB" id="A0A4S4NJ83"/>
<evidence type="ECO:0000313" key="3">
    <source>
        <dbReference type="EMBL" id="THH38807.1"/>
    </source>
</evidence>
<name>A0A4S4NJ83_9RHOB</name>
<evidence type="ECO:0000256" key="2">
    <source>
        <dbReference type="SAM" id="SignalP"/>
    </source>
</evidence>
<proteinExistence type="predicted"/>
<gene>
    <name evidence="3" type="ORF">E4Z66_04420</name>
</gene>
<evidence type="ECO:0008006" key="5">
    <source>
        <dbReference type="Google" id="ProtNLM"/>
    </source>
</evidence>
<keyword evidence="1" id="KW-1133">Transmembrane helix</keyword>
<keyword evidence="2" id="KW-0732">Signal</keyword>
<comment type="caution">
    <text evidence="3">The sequence shown here is derived from an EMBL/GenBank/DDBJ whole genome shotgun (WGS) entry which is preliminary data.</text>
</comment>
<evidence type="ECO:0000313" key="4">
    <source>
        <dbReference type="Proteomes" id="UP000306602"/>
    </source>
</evidence>
<dbReference type="RefSeq" id="WP_136461718.1">
    <property type="nucleotide sequence ID" value="NZ_SRKY01000001.1"/>
</dbReference>
<feature type="chain" id="PRO_5020671476" description="Ferrochelatase" evidence="2">
    <location>
        <begin position="22"/>
        <end position="61"/>
    </location>
</feature>
<keyword evidence="1" id="KW-0812">Transmembrane</keyword>
<protein>
    <recommendedName>
        <fullName evidence="5">Ferrochelatase</fullName>
    </recommendedName>
</protein>
<sequence>MKKSIFLGVVGFALMGTMAVAGSVADPVIEAPVVVEAATSSSSGEVLVLMLALLMILPVVD</sequence>
<evidence type="ECO:0000256" key="1">
    <source>
        <dbReference type="SAM" id="Phobius"/>
    </source>
</evidence>
<keyword evidence="1" id="KW-0472">Membrane</keyword>
<feature type="transmembrane region" description="Helical" evidence="1">
    <location>
        <begin position="41"/>
        <end position="60"/>
    </location>
</feature>
<dbReference type="EMBL" id="SRKY01000001">
    <property type="protein sequence ID" value="THH38807.1"/>
    <property type="molecule type" value="Genomic_DNA"/>
</dbReference>
<dbReference type="Proteomes" id="UP000306602">
    <property type="component" value="Unassembled WGS sequence"/>
</dbReference>